<gene>
    <name evidence="2" type="ORF">ACFPYJ_20160</name>
</gene>
<dbReference type="Proteomes" id="UP001596047">
    <property type="component" value="Unassembled WGS sequence"/>
</dbReference>
<protein>
    <submittedName>
        <fullName evidence="2">Relaxase/mobilization nuclease domain-containing protein</fullName>
    </submittedName>
</protein>
<proteinExistence type="predicted"/>
<name>A0ABW0W121_9BACL</name>
<comment type="caution">
    <text evidence="2">The sequence shown here is derived from an EMBL/GenBank/DDBJ whole genome shotgun (WGS) entry which is preliminary data.</text>
</comment>
<dbReference type="EMBL" id="JBHSOW010000073">
    <property type="protein sequence ID" value="MFC5651383.1"/>
    <property type="molecule type" value="Genomic_DNA"/>
</dbReference>
<evidence type="ECO:0000259" key="1">
    <source>
        <dbReference type="Pfam" id="PF03432"/>
    </source>
</evidence>
<sequence length="125" mass="14603">MTRTLGFHFIQSFKEHEISDPYKAHEIGLKWAEKFIGDKFQYIISTHVDKGHVHNHIIINSVSLAGKKFYANKQSLKDVRDFSDEVAKEYNLSTIPVNKNAVPKSYKEWNEEKRGNSWKAHIKQD</sequence>
<feature type="domain" description="MobA/VirD2-like nuclease" evidence="1">
    <location>
        <begin position="4"/>
        <end position="92"/>
    </location>
</feature>
<reference evidence="3" key="1">
    <citation type="journal article" date="2019" name="Int. J. Syst. Evol. Microbiol.">
        <title>The Global Catalogue of Microorganisms (GCM) 10K type strain sequencing project: providing services to taxonomists for standard genome sequencing and annotation.</title>
        <authorList>
            <consortium name="The Broad Institute Genomics Platform"/>
            <consortium name="The Broad Institute Genome Sequencing Center for Infectious Disease"/>
            <person name="Wu L."/>
            <person name="Ma J."/>
        </authorList>
    </citation>
    <scope>NUCLEOTIDE SEQUENCE [LARGE SCALE GENOMIC DNA]</scope>
    <source>
        <strain evidence="3">CGMCC 1.3240</strain>
    </source>
</reference>
<keyword evidence="3" id="KW-1185">Reference proteome</keyword>
<dbReference type="RefSeq" id="WP_379190006.1">
    <property type="nucleotide sequence ID" value="NZ_JBHSOW010000073.1"/>
</dbReference>
<dbReference type="Pfam" id="PF03432">
    <property type="entry name" value="Relaxase"/>
    <property type="match status" value="1"/>
</dbReference>
<evidence type="ECO:0000313" key="2">
    <source>
        <dbReference type="EMBL" id="MFC5651383.1"/>
    </source>
</evidence>
<evidence type="ECO:0000313" key="3">
    <source>
        <dbReference type="Proteomes" id="UP001596047"/>
    </source>
</evidence>
<dbReference type="InterPro" id="IPR005094">
    <property type="entry name" value="Endonuclease_MobA/VirD2"/>
</dbReference>
<organism evidence="2 3">
    <name type="scientific">Paenibacillus solisilvae</name>
    <dbReference type="NCBI Taxonomy" id="2486751"/>
    <lineage>
        <taxon>Bacteria</taxon>
        <taxon>Bacillati</taxon>
        <taxon>Bacillota</taxon>
        <taxon>Bacilli</taxon>
        <taxon>Bacillales</taxon>
        <taxon>Paenibacillaceae</taxon>
        <taxon>Paenibacillus</taxon>
    </lineage>
</organism>
<accession>A0ABW0W121</accession>